<dbReference type="GO" id="GO:0015020">
    <property type="term" value="F:glucuronosyltransferase activity"/>
    <property type="evidence" value="ECO:0007669"/>
    <property type="project" value="InterPro"/>
</dbReference>
<accession>A0AAV9BW65</accession>
<reference evidence="1" key="1">
    <citation type="journal article" date="2023" name="Nat. Commun.">
        <title>Diploid and tetraploid genomes of Acorus and the evolution of monocots.</title>
        <authorList>
            <person name="Ma L."/>
            <person name="Liu K.W."/>
            <person name="Li Z."/>
            <person name="Hsiao Y.Y."/>
            <person name="Qi Y."/>
            <person name="Fu T."/>
            <person name="Tang G.D."/>
            <person name="Zhang D."/>
            <person name="Sun W.H."/>
            <person name="Liu D.K."/>
            <person name="Li Y."/>
            <person name="Chen G.Z."/>
            <person name="Liu X.D."/>
            <person name="Liao X.Y."/>
            <person name="Jiang Y.T."/>
            <person name="Yu X."/>
            <person name="Hao Y."/>
            <person name="Huang J."/>
            <person name="Zhao X.W."/>
            <person name="Ke S."/>
            <person name="Chen Y.Y."/>
            <person name="Wu W.L."/>
            <person name="Hsu J.L."/>
            <person name="Lin Y.F."/>
            <person name="Huang M.D."/>
            <person name="Li C.Y."/>
            <person name="Huang L."/>
            <person name="Wang Z.W."/>
            <person name="Zhao X."/>
            <person name="Zhong W.Y."/>
            <person name="Peng D.H."/>
            <person name="Ahmad S."/>
            <person name="Lan S."/>
            <person name="Zhang J.S."/>
            <person name="Tsai W.C."/>
            <person name="Van de Peer Y."/>
            <person name="Liu Z.J."/>
        </authorList>
    </citation>
    <scope>NUCLEOTIDE SEQUENCE</scope>
    <source>
        <strain evidence="1">SCP</strain>
    </source>
</reference>
<keyword evidence="2" id="KW-1185">Reference proteome</keyword>
<dbReference type="PANTHER" id="PTHR45719">
    <property type="entry name" value="GLYCOSYLTRANSFERASE"/>
    <property type="match status" value="1"/>
</dbReference>
<dbReference type="InterPro" id="IPR044610">
    <property type="entry name" value="GLCAT14A/B/C"/>
</dbReference>
<sequence length="165" mass="19556">MVTRKSISMRFHDSRWIRLEFLHHRLALYDPNLNTIFRRRAEPVPTVWQRRTPFGVRKFYSVACNSHDFQNTTLNSDLRYRVWDNPPQMEPHFLNVSDYDETVHTGTPFARQFHMDDPVLDKIDREILRRGYNQVVPGGWCTGDGRPWFDPCSKWGDPNLVKPGP</sequence>
<evidence type="ECO:0000313" key="2">
    <source>
        <dbReference type="Proteomes" id="UP001179952"/>
    </source>
</evidence>
<protein>
    <submittedName>
        <fullName evidence="1">Uncharacterized protein</fullName>
    </submittedName>
</protein>
<reference evidence="1" key="2">
    <citation type="submission" date="2023-06" db="EMBL/GenBank/DDBJ databases">
        <authorList>
            <person name="Ma L."/>
            <person name="Liu K.-W."/>
            <person name="Li Z."/>
            <person name="Hsiao Y.-Y."/>
            <person name="Qi Y."/>
            <person name="Fu T."/>
            <person name="Tang G."/>
            <person name="Zhang D."/>
            <person name="Sun W.-H."/>
            <person name="Liu D.-K."/>
            <person name="Li Y."/>
            <person name="Chen G.-Z."/>
            <person name="Liu X.-D."/>
            <person name="Liao X.-Y."/>
            <person name="Jiang Y.-T."/>
            <person name="Yu X."/>
            <person name="Hao Y."/>
            <person name="Huang J."/>
            <person name="Zhao X.-W."/>
            <person name="Ke S."/>
            <person name="Chen Y.-Y."/>
            <person name="Wu W.-L."/>
            <person name="Hsu J.-L."/>
            <person name="Lin Y.-F."/>
            <person name="Huang M.-D."/>
            <person name="Li C.-Y."/>
            <person name="Huang L."/>
            <person name="Wang Z.-W."/>
            <person name="Zhao X."/>
            <person name="Zhong W.-Y."/>
            <person name="Peng D.-H."/>
            <person name="Ahmad S."/>
            <person name="Lan S."/>
            <person name="Zhang J.-S."/>
            <person name="Tsai W.-C."/>
            <person name="Van De Peer Y."/>
            <person name="Liu Z.-J."/>
        </authorList>
    </citation>
    <scope>NUCLEOTIDE SEQUENCE</scope>
    <source>
        <strain evidence="1">SCP</strain>
        <tissue evidence="1">Leaves</tissue>
    </source>
</reference>
<evidence type="ECO:0000313" key="1">
    <source>
        <dbReference type="EMBL" id="KAK1280479.1"/>
    </source>
</evidence>
<organism evidence="1 2">
    <name type="scientific">Acorus gramineus</name>
    <name type="common">Dwarf sweet flag</name>
    <dbReference type="NCBI Taxonomy" id="55184"/>
    <lineage>
        <taxon>Eukaryota</taxon>
        <taxon>Viridiplantae</taxon>
        <taxon>Streptophyta</taxon>
        <taxon>Embryophyta</taxon>
        <taxon>Tracheophyta</taxon>
        <taxon>Spermatophyta</taxon>
        <taxon>Magnoliopsida</taxon>
        <taxon>Liliopsida</taxon>
        <taxon>Acoraceae</taxon>
        <taxon>Acorus</taxon>
    </lineage>
</organism>
<dbReference type="EMBL" id="JAUJYN010000001">
    <property type="protein sequence ID" value="KAK1280479.1"/>
    <property type="molecule type" value="Genomic_DNA"/>
</dbReference>
<comment type="caution">
    <text evidence="1">The sequence shown here is derived from an EMBL/GenBank/DDBJ whole genome shotgun (WGS) entry which is preliminary data.</text>
</comment>
<name>A0AAV9BW65_ACOGR</name>
<dbReference type="Proteomes" id="UP001179952">
    <property type="component" value="Unassembled WGS sequence"/>
</dbReference>
<gene>
    <name evidence="1" type="ORF">QJS04_geneDACA002988</name>
</gene>
<dbReference type="AlphaFoldDB" id="A0AAV9BW65"/>
<proteinExistence type="predicted"/>
<dbReference type="PANTHER" id="PTHR45719:SF11">
    <property type="entry name" value="OS01G0121800 PROTEIN"/>
    <property type="match status" value="1"/>
</dbReference>